<feature type="region of interest" description="Disordered" evidence="1">
    <location>
        <begin position="24"/>
        <end position="79"/>
    </location>
</feature>
<name>A0ABR7HLH6_9FIRM</name>
<dbReference type="Proteomes" id="UP000636755">
    <property type="component" value="Unassembled WGS sequence"/>
</dbReference>
<sequence length="323" mass="35438">MKCPNCGNKITGKFCTSCGTPAPVEEPVKEQETQTQPAPQPYQYNSSANQPNGMPVNNGYTGQQFTNVPNNNMPNQPKKGMSGGKVAAIVISVILGIIIILAVVFGIVACNVFKTVGSVIGGVKEGVSIFVEDNESKYNSDSSAESSERNYDSASHFYYQEINDGSEIEITGYNYMDTFDETFTDKNFEIRVPNEINGKPVTSVYEIYVYNYSNIDTDDLNMKLIIPGSVKNIESYALWGLEGVTEIVFEDGVESIGDYAVYNCKYLKKITIPESVTYIDDVGVGYLDSNEENVISKDLVIVAKKGSAAEKYAQDNGFKVENN</sequence>
<evidence type="ECO:0000256" key="2">
    <source>
        <dbReference type="SAM" id="Phobius"/>
    </source>
</evidence>
<organism evidence="3 4">
    <name type="scientific">Ruminococcus intestinalis</name>
    <dbReference type="NCBI Taxonomy" id="2763066"/>
    <lineage>
        <taxon>Bacteria</taxon>
        <taxon>Bacillati</taxon>
        <taxon>Bacillota</taxon>
        <taxon>Clostridia</taxon>
        <taxon>Eubacteriales</taxon>
        <taxon>Oscillospiraceae</taxon>
        <taxon>Ruminococcus</taxon>
    </lineage>
</organism>
<keyword evidence="4" id="KW-1185">Reference proteome</keyword>
<gene>
    <name evidence="3" type="ORF">H8R91_07710</name>
</gene>
<dbReference type="InterPro" id="IPR032675">
    <property type="entry name" value="LRR_dom_sf"/>
</dbReference>
<accession>A0ABR7HLH6</accession>
<evidence type="ECO:0000313" key="3">
    <source>
        <dbReference type="EMBL" id="MBC5728404.1"/>
    </source>
</evidence>
<keyword evidence="2" id="KW-0472">Membrane</keyword>
<dbReference type="EMBL" id="JACOPS010000003">
    <property type="protein sequence ID" value="MBC5728404.1"/>
    <property type="molecule type" value="Genomic_DNA"/>
</dbReference>
<feature type="transmembrane region" description="Helical" evidence="2">
    <location>
        <begin position="86"/>
        <end position="109"/>
    </location>
</feature>
<keyword evidence="2" id="KW-0812">Transmembrane</keyword>
<feature type="compositionally biased region" description="Polar residues" evidence="1">
    <location>
        <begin position="58"/>
        <end position="75"/>
    </location>
</feature>
<dbReference type="InterPro" id="IPR026906">
    <property type="entry name" value="LRR_5"/>
</dbReference>
<comment type="caution">
    <text evidence="3">The sequence shown here is derived from an EMBL/GenBank/DDBJ whole genome shotgun (WGS) entry which is preliminary data.</text>
</comment>
<feature type="compositionally biased region" description="Low complexity" evidence="1">
    <location>
        <begin position="33"/>
        <end position="44"/>
    </location>
</feature>
<proteinExistence type="predicted"/>
<evidence type="ECO:0000313" key="4">
    <source>
        <dbReference type="Proteomes" id="UP000636755"/>
    </source>
</evidence>
<dbReference type="Pfam" id="PF13306">
    <property type="entry name" value="LRR_5"/>
    <property type="match status" value="1"/>
</dbReference>
<keyword evidence="2" id="KW-1133">Transmembrane helix</keyword>
<dbReference type="RefSeq" id="WP_186935511.1">
    <property type="nucleotide sequence ID" value="NZ_JACOPS010000003.1"/>
</dbReference>
<dbReference type="Gene3D" id="3.80.10.10">
    <property type="entry name" value="Ribonuclease Inhibitor"/>
    <property type="match status" value="1"/>
</dbReference>
<reference evidence="3 4" key="1">
    <citation type="submission" date="2020-08" db="EMBL/GenBank/DDBJ databases">
        <title>Genome public.</title>
        <authorList>
            <person name="Liu C."/>
            <person name="Sun Q."/>
        </authorList>
    </citation>
    <scope>NUCLEOTIDE SEQUENCE [LARGE SCALE GENOMIC DNA]</scope>
    <source>
        <strain evidence="3 4">NSJ-71</strain>
    </source>
</reference>
<evidence type="ECO:0000256" key="1">
    <source>
        <dbReference type="SAM" id="MobiDB-lite"/>
    </source>
</evidence>
<protein>
    <submittedName>
        <fullName evidence="3">Leucine-rich repeat protein</fullName>
    </submittedName>
</protein>